<comment type="caution">
    <text evidence="1">The sequence shown here is derived from an EMBL/GenBank/DDBJ whole genome shotgun (WGS) entry which is preliminary data.</text>
</comment>
<proteinExistence type="predicted"/>
<dbReference type="PROSITE" id="PS51257">
    <property type="entry name" value="PROKAR_LIPOPROTEIN"/>
    <property type="match status" value="1"/>
</dbReference>
<gene>
    <name evidence="1" type="ORF">L3X38_017616</name>
</gene>
<dbReference type="Proteomes" id="UP001054821">
    <property type="component" value="Chromosome 3"/>
</dbReference>
<accession>A0AAD4W7F6</accession>
<protein>
    <submittedName>
        <fullName evidence="1">Uncharacterized protein</fullName>
    </submittedName>
</protein>
<reference evidence="1 2" key="1">
    <citation type="journal article" date="2022" name="G3 (Bethesda)">
        <title>Whole-genome sequence and methylome profiling of the almond [Prunus dulcis (Mill.) D.A. Webb] cultivar 'Nonpareil'.</title>
        <authorList>
            <person name="D'Amico-Willman K.M."/>
            <person name="Ouma W.Z."/>
            <person name="Meulia T."/>
            <person name="Sideli G.M."/>
            <person name="Gradziel T.M."/>
            <person name="Fresnedo-Ramirez J."/>
        </authorList>
    </citation>
    <scope>NUCLEOTIDE SEQUENCE [LARGE SCALE GENOMIC DNA]</scope>
    <source>
        <strain evidence="1">Clone GOH B32 T37-40</strain>
    </source>
</reference>
<name>A0AAD4W7F6_PRUDU</name>
<sequence>MRFRFPTLIPVIDVAVNVNLGIGSCFRDFRSLKFSQDTHCRRWLVALRQRLVFDLVPCCPEHDNILVAFGMSSDTQLPSGMSSDCLWTTWLSLDEYNAYDIAPRVSGMPEPCGAKICIIRLSISP</sequence>
<organism evidence="1 2">
    <name type="scientific">Prunus dulcis</name>
    <name type="common">Almond</name>
    <name type="synonym">Amygdalus dulcis</name>
    <dbReference type="NCBI Taxonomy" id="3755"/>
    <lineage>
        <taxon>Eukaryota</taxon>
        <taxon>Viridiplantae</taxon>
        <taxon>Streptophyta</taxon>
        <taxon>Embryophyta</taxon>
        <taxon>Tracheophyta</taxon>
        <taxon>Spermatophyta</taxon>
        <taxon>Magnoliopsida</taxon>
        <taxon>eudicotyledons</taxon>
        <taxon>Gunneridae</taxon>
        <taxon>Pentapetalae</taxon>
        <taxon>rosids</taxon>
        <taxon>fabids</taxon>
        <taxon>Rosales</taxon>
        <taxon>Rosaceae</taxon>
        <taxon>Amygdaloideae</taxon>
        <taxon>Amygdaleae</taxon>
        <taxon>Prunus</taxon>
    </lineage>
</organism>
<evidence type="ECO:0000313" key="1">
    <source>
        <dbReference type="EMBL" id="KAI5338345.1"/>
    </source>
</evidence>
<dbReference type="EMBL" id="JAJFAZ020000003">
    <property type="protein sequence ID" value="KAI5338345.1"/>
    <property type="molecule type" value="Genomic_DNA"/>
</dbReference>
<evidence type="ECO:0000313" key="2">
    <source>
        <dbReference type="Proteomes" id="UP001054821"/>
    </source>
</evidence>
<keyword evidence="2" id="KW-1185">Reference proteome</keyword>
<dbReference type="AlphaFoldDB" id="A0AAD4W7F6"/>